<gene>
    <name evidence="3" type="ORF">IQ63_42615</name>
    <name evidence="4" type="ORF">PV399_20625</name>
    <name evidence="5" type="ORF">PV666_08430</name>
</gene>
<reference evidence="6" key="2">
    <citation type="submission" date="2014-07" db="EMBL/GenBank/DDBJ databases">
        <title>Genome sequencing of plant-pathogenic Streptomyces species.</title>
        <authorList>
            <person name="Harrison J."/>
            <person name="Sapp M."/>
            <person name="Thwaites R."/>
            <person name="Studholme D.J."/>
        </authorList>
    </citation>
    <scope>NUCLEOTIDE SEQUENCE [LARGE SCALE GENOMIC DNA]</scope>
    <source>
        <strain evidence="6">NCPPB 4445</strain>
    </source>
</reference>
<keyword evidence="2" id="KW-0732">Signal</keyword>
<evidence type="ECO:0000256" key="1">
    <source>
        <dbReference type="SAM" id="MobiDB-lite"/>
    </source>
</evidence>
<dbReference type="EMBL" id="JPPY01000244">
    <property type="protein sequence ID" value="KND24370.1"/>
    <property type="molecule type" value="Genomic_DNA"/>
</dbReference>
<evidence type="ECO:0000313" key="5">
    <source>
        <dbReference type="EMBL" id="MDX3017907.1"/>
    </source>
</evidence>
<name>A0A0L0JG77_9ACTN</name>
<feature type="signal peptide" evidence="2">
    <location>
        <begin position="1"/>
        <end position="25"/>
    </location>
</feature>
<proteinExistence type="predicted"/>
<comment type="caution">
    <text evidence="3">The sequence shown here is derived from an EMBL/GenBank/DDBJ whole genome shotgun (WGS) entry which is preliminary data.</text>
</comment>
<reference evidence="3" key="1">
    <citation type="submission" date="2014-07" db="EMBL/GenBank/DDBJ databases">
        <title>A systematic study of Ichneumonosoma Meijere, Pelmatops Enderlein, Pseudopelmatops Shiraki and Soita Walker (Diptera: Tephritidae).</title>
        <authorList>
            <person name="Chen X.-L."/>
            <person name="Norrbom A."/>
            <person name="Zhu C.-D."/>
        </authorList>
    </citation>
    <scope>NUCLEOTIDE SEQUENCE</scope>
    <source>
        <strain evidence="3">NCPPB 4445</strain>
    </source>
</reference>
<dbReference type="GeneID" id="69811924"/>
<dbReference type="EMBL" id="JARAWP010000004">
    <property type="protein sequence ID" value="MDX3017907.1"/>
    <property type="molecule type" value="Genomic_DNA"/>
</dbReference>
<dbReference type="OrthoDB" id="4335730at2"/>
<evidence type="ECO:0000313" key="6">
    <source>
        <dbReference type="Proteomes" id="UP000037151"/>
    </source>
</evidence>
<dbReference type="Proteomes" id="UP000037151">
    <property type="component" value="Unassembled WGS sequence"/>
</dbReference>
<reference evidence="4 7" key="3">
    <citation type="journal article" date="2023" name="Microb. Genom.">
        <title>Mesoterricola silvestris gen. nov., sp. nov., Mesoterricola sediminis sp. nov., Geothrix oryzae sp. nov., Geothrix edaphica sp. nov., Geothrix rubra sp. nov., and Geothrix limicola sp. nov., six novel members of Acidobacteriota isolated from soils.</title>
        <authorList>
            <person name="Weisberg A.J."/>
            <person name="Pearce E."/>
            <person name="Kramer C.G."/>
            <person name="Chang J.H."/>
            <person name="Clarke C.R."/>
        </authorList>
    </citation>
    <scope>NUCLEOTIDE SEQUENCE [LARGE SCALE GENOMIC DNA]</scope>
    <source>
        <strain evidence="5 7">NB05-1H</strain>
        <strain evidence="4">NRRL_B-16521</strain>
    </source>
</reference>
<dbReference type="RefSeq" id="WP_010355115.1">
    <property type="nucleotide sequence ID" value="NZ_BCML01000019.1"/>
</dbReference>
<sequence length="207" mass="20177">MRRSARVLSATLLVCGVLAVTPAAAADPAAEVTPASVSPGATVTVSVSCDPVTGTAPATLEATSLAFAEDTVSLQQVPGGGPGPVYRGTARIAGPGEFTGLEGTGPDSAWTVDGTCPAARGTQGRAWSATFDVSRAGGGGPAPCTRPPQQPWPDSCPGPTVQHGVKAGSGGTFTDSVPALAAGGLFIAGAFAAAGHRLWRRGSAAGG</sequence>
<feature type="region of interest" description="Disordered" evidence="1">
    <location>
        <begin position="136"/>
        <end position="158"/>
    </location>
</feature>
<protein>
    <recommendedName>
        <fullName evidence="8">Secreted protein</fullName>
    </recommendedName>
</protein>
<evidence type="ECO:0000256" key="2">
    <source>
        <dbReference type="SAM" id="SignalP"/>
    </source>
</evidence>
<accession>A0A0L0JG77</accession>
<dbReference type="Proteomes" id="UP001272987">
    <property type="component" value="Unassembled WGS sequence"/>
</dbReference>
<evidence type="ECO:0008006" key="8">
    <source>
        <dbReference type="Google" id="ProtNLM"/>
    </source>
</evidence>
<keyword evidence="7" id="KW-1185">Reference proteome</keyword>
<evidence type="ECO:0000313" key="3">
    <source>
        <dbReference type="EMBL" id="KND24370.1"/>
    </source>
</evidence>
<evidence type="ECO:0000313" key="4">
    <source>
        <dbReference type="EMBL" id="MDX2962096.1"/>
    </source>
</evidence>
<dbReference type="EMBL" id="JARAWC010000014">
    <property type="protein sequence ID" value="MDX2962096.1"/>
    <property type="molecule type" value="Genomic_DNA"/>
</dbReference>
<organism evidence="3 6">
    <name type="scientific">Streptomyces acidiscabies</name>
    <dbReference type="NCBI Taxonomy" id="42234"/>
    <lineage>
        <taxon>Bacteria</taxon>
        <taxon>Bacillati</taxon>
        <taxon>Actinomycetota</taxon>
        <taxon>Actinomycetes</taxon>
        <taxon>Kitasatosporales</taxon>
        <taxon>Streptomycetaceae</taxon>
        <taxon>Streptomyces</taxon>
    </lineage>
</organism>
<dbReference type="AlphaFoldDB" id="A0A0L0JG77"/>
<evidence type="ECO:0000313" key="7">
    <source>
        <dbReference type="Proteomes" id="UP001272987"/>
    </source>
</evidence>
<feature type="chain" id="PRO_5010426760" description="Secreted protein" evidence="2">
    <location>
        <begin position="26"/>
        <end position="207"/>
    </location>
</feature>
<dbReference type="PATRIC" id="fig|42234.21.peg.8752"/>
<dbReference type="Proteomes" id="UP001282288">
    <property type="component" value="Unassembled WGS sequence"/>
</dbReference>
<feature type="compositionally biased region" description="Pro residues" evidence="1">
    <location>
        <begin position="144"/>
        <end position="156"/>
    </location>
</feature>